<dbReference type="GO" id="GO:0000981">
    <property type="term" value="F:DNA-binding transcription factor activity, RNA polymerase II-specific"/>
    <property type="evidence" value="ECO:0007669"/>
    <property type="project" value="TreeGrafter"/>
</dbReference>
<comment type="caution">
    <text evidence="11">The sequence shown here is derived from an EMBL/GenBank/DDBJ whole genome shotgun (WGS) entry which is preliminary data.</text>
</comment>
<dbReference type="GO" id="GO:0008270">
    <property type="term" value="F:zinc ion binding"/>
    <property type="evidence" value="ECO:0007669"/>
    <property type="project" value="UniProtKB-KW"/>
</dbReference>
<dbReference type="GO" id="GO:0000978">
    <property type="term" value="F:RNA polymerase II cis-regulatory region sequence-specific DNA binding"/>
    <property type="evidence" value="ECO:0007669"/>
    <property type="project" value="TreeGrafter"/>
</dbReference>
<dbReference type="GO" id="GO:0000785">
    <property type="term" value="C:chromatin"/>
    <property type="evidence" value="ECO:0007669"/>
    <property type="project" value="TreeGrafter"/>
</dbReference>
<dbReference type="AlphaFoldDB" id="A0AAV4ZZZ1"/>
<dbReference type="Proteomes" id="UP001050691">
    <property type="component" value="Unassembled WGS sequence"/>
</dbReference>
<gene>
    <name evidence="11" type="ORF">Clacol_000695</name>
</gene>
<dbReference type="GO" id="GO:0005667">
    <property type="term" value="C:transcription regulator complex"/>
    <property type="evidence" value="ECO:0007669"/>
    <property type="project" value="TreeGrafter"/>
</dbReference>
<dbReference type="PANTHER" id="PTHR14003:SF19">
    <property type="entry name" value="YY2 TRANSCRIPTION FACTOR"/>
    <property type="match status" value="1"/>
</dbReference>
<evidence type="ECO:0000256" key="4">
    <source>
        <dbReference type="ARBA" id="ARBA00022771"/>
    </source>
</evidence>
<name>A0AAV4ZZZ1_9AGAM</name>
<reference evidence="11" key="1">
    <citation type="submission" date="2021-10" db="EMBL/GenBank/DDBJ databases">
        <title>De novo Genome Assembly of Clathrus columnatus (Basidiomycota, Fungi) Using Illumina and Nanopore Sequence Data.</title>
        <authorList>
            <person name="Ogiso-Tanaka E."/>
            <person name="Itagaki H."/>
            <person name="Hosoya T."/>
            <person name="Hosaka K."/>
        </authorList>
    </citation>
    <scope>NUCLEOTIDE SEQUENCE</scope>
    <source>
        <strain evidence="11">MO-923</strain>
    </source>
</reference>
<accession>A0AAV4ZZZ1</accession>
<evidence type="ECO:0000313" key="12">
    <source>
        <dbReference type="Proteomes" id="UP001050691"/>
    </source>
</evidence>
<dbReference type="PROSITE" id="PS50157">
    <property type="entry name" value="ZINC_FINGER_C2H2_2"/>
    <property type="match status" value="2"/>
</dbReference>
<keyword evidence="2" id="KW-0479">Metal-binding</keyword>
<evidence type="ECO:0000256" key="1">
    <source>
        <dbReference type="ARBA" id="ARBA00004123"/>
    </source>
</evidence>
<feature type="compositionally biased region" description="Polar residues" evidence="9">
    <location>
        <begin position="50"/>
        <end position="65"/>
    </location>
</feature>
<feature type="region of interest" description="Disordered" evidence="9">
    <location>
        <begin position="100"/>
        <end position="119"/>
    </location>
</feature>
<dbReference type="GO" id="GO:0031519">
    <property type="term" value="C:PcG protein complex"/>
    <property type="evidence" value="ECO:0007669"/>
    <property type="project" value="TreeGrafter"/>
</dbReference>
<keyword evidence="6" id="KW-0238">DNA-binding</keyword>
<dbReference type="EMBL" id="BPWL01000001">
    <property type="protein sequence ID" value="GJJ06503.1"/>
    <property type="molecule type" value="Genomic_DNA"/>
</dbReference>
<dbReference type="InterPro" id="IPR013087">
    <property type="entry name" value="Znf_C2H2_type"/>
</dbReference>
<feature type="region of interest" description="Disordered" evidence="9">
    <location>
        <begin position="190"/>
        <end position="246"/>
    </location>
</feature>
<evidence type="ECO:0000256" key="5">
    <source>
        <dbReference type="ARBA" id="ARBA00022833"/>
    </source>
</evidence>
<dbReference type="SMART" id="SM00355">
    <property type="entry name" value="ZnF_C2H2"/>
    <property type="match status" value="2"/>
</dbReference>
<dbReference type="InterPro" id="IPR036236">
    <property type="entry name" value="Znf_C2H2_sf"/>
</dbReference>
<evidence type="ECO:0000256" key="2">
    <source>
        <dbReference type="ARBA" id="ARBA00022723"/>
    </source>
</evidence>
<evidence type="ECO:0000256" key="9">
    <source>
        <dbReference type="SAM" id="MobiDB-lite"/>
    </source>
</evidence>
<protein>
    <recommendedName>
        <fullName evidence="10">C2H2-type domain-containing protein</fullName>
    </recommendedName>
</protein>
<feature type="region of interest" description="Disordered" evidence="9">
    <location>
        <begin position="1"/>
        <end position="87"/>
    </location>
</feature>
<dbReference type="FunFam" id="3.30.160.60:FF:002343">
    <property type="entry name" value="Zinc finger protein 33A"/>
    <property type="match status" value="1"/>
</dbReference>
<keyword evidence="3" id="KW-0677">Repeat</keyword>
<sequence length="246" mass="27682">MTERPSLPSIHDLFGEHLGRPIKQSPSPFAFNLNKHSENSHYHHHNSSSRTTGSPKYYESTQVFPSRSEKREQMVLHSHNGGDNAERSYLYKEEVRRYPPSRLSHPVDQSSGDEHCSSIPERKKLPAKYECEYCGKCFNRPSSLKIHHNTHTGQKPFSCIYPGCGRNFSVMSNMRRHARTHGDYAMQLSREQSDSELNSIQLTPVPSASGPNSRNSSGTALYQPSTASSRPRKQSISSCSDSSLTS</sequence>
<organism evidence="11 12">
    <name type="scientific">Clathrus columnatus</name>
    <dbReference type="NCBI Taxonomy" id="1419009"/>
    <lineage>
        <taxon>Eukaryota</taxon>
        <taxon>Fungi</taxon>
        <taxon>Dikarya</taxon>
        <taxon>Basidiomycota</taxon>
        <taxon>Agaricomycotina</taxon>
        <taxon>Agaricomycetes</taxon>
        <taxon>Phallomycetidae</taxon>
        <taxon>Phallales</taxon>
        <taxon>Clathraceae</taxon>
        <taxon>Clathrus</taxon>
    </lineage>
</organism>
<comment type="subcellular location">
    <subcellularLocation>
        <location evidence="1">Nucleus</location>
    </subcellularLocation>
</comment>
<evidence type="ECO:0000256" key="7">
    <source>
        <dbReference type="ARBA" id="ARBA00023242"/>
    </source>
</evidence>
<dbReference type="Pfam" id="PF00096">
    <property type="entry name" value="zf-C2H2"/>
    <property type="match status" value="2"/>
</dbReference>
<feature type="domain" description="C2H2-type" evidence="10">
    <location>
        <begin position="157"/>
        <end position="181"/>
    </location>
</feature>
<evidence type="ECO:0000259" key="10">
    <source>
        <dbReference type="PROSITE" id="PS50157"/>
    </source>
</evidence>
<dbReference type="PROSITE" id="PS00028">
    <property type="entry name" value="ZINC_FINGER_C2H2_1"/>
    <property type="match status" value="2"/>
</dbReference>
<dbReference type="Gene3D" id="3.30.160.60">
    <property type="entry name" value="Classic Zinc Finger"/>
    <property type="match status" value="2"/>
</dbReference>
<evidence type="ECO:0000256" key="6">
    <source>
        <dbReference type="ARBA" id="ARBA00023125"/>
    </source>
</evidence>
<keyword evidence="12" id="KW-1185">Reference proteome</keyword>
<evidence type="ECO:0000256" key="8">
    <source>
        <dbReference type="PROSITE-ProRule" id="PRU00042"/>
    </source>
</evidence>
<dbReference type="PANTHER" id="PTHR14003">
    <property type="entry name" value="TRANSCRIPTIONAL REPRESSOR PROTEIN YY"/>
    <property type="match status" value="1"/>
</dbReference>
<dbReference type="SUPFAM" id="SSF57667">
    <property type="entry name" value="beta-beta-alpha zinc fingers"/>
    <property type="match status" value="1"/>
</dbReference>
<keyword evidence="4 8" id="KW-0863">Zinc-finger</keyword>
<dbReference type="FunFam" id="3.30.160.60:FF:001009">
    <property type="entry name" value="Zinc finger protein 26"/>
    <property type="match status" value="1"/>
</dbReference>
<proteinExistence type="predicted"/>
<keyword evidence="5" id="KW-0862">Zinc</keyword>
<feature type="domain" description="C2H2-type" evidence="10">
    <location>
        <begin position="129"/>
        <end position="156"/>
    </location>
</feature>
<feature type="compositionally biased region" description="Low complexity" evidence="9">
    <location>
        <begin position="235"/>
        <end position="246"/>
    </location>
</feature>
<keyword evidence="7" id="KW-0539">Nucleus</keyword>
<feature type="compositionally biased region" description="Polar residues" evidence="9">
    <location>
        <begin position="195"/>
        <end position="229"/>
    </location>
</feature>
<evidence type="ECO:0000256" key="3">
    <source>
        <dbReference type="ARBA" id="ARBA00022737"/>
    </source>
</evidence>
<evidence type="ECO:0000313" key="11">
    <source>
        <dbReference type="EMBL" id="GJJ06503.1"/>
    </source>
</evidence>